<evidence type="ECO:0000256" key="4">
    <source>
        <dbReference type="ARBA" id="ARBA00022443"/>
    </source>
</evidence>
<dbReference type="Gene3D" id="1.20.58.60">
    <property type="match status" value="34"/>
</dbReference>
<dbReference type="PROSITE" id="PS00018">
    <property type="entry name" value="EF_HAND_1"/>
    <property type="match status" value="2"/>
</dbReference>
<evidence type="ECO:0000259" key="21">
    <source>
        <dbReference type="PROSITE" id="PS50222"/>
    </source>
</evidence>
<feature type="domain" description="GAR" evidence="22">
    <location>
        <begin position="7667"/>
        <end position="7745"/>
    </location>
</feature>
<organism evidence="23 24">
    <name type="scientific">Hemibagrus wyckioides</name>
    <dbReference type="NCBI Taxonomy" id="337641"/>
    <lineage>
        <taxon>Eukaryota</taxon>
        <taxon>Metazoa</taxon>
        <taxon>Chordata</taxon>
        <taxon>Craniata</taxon>
        <taxon>Vertebrata</taxon>
        <taxon>Euteleostomi</taxon>
        <taxon>Actinopterygii</taxon>
        <taxon>Neopterygii</taxon>
        <taxon>Teleostei</taxon>
        <taxon>Ostariophysi</taxon>
        <taxon>Siluriformes</taxon>
        <taxon>Bagridae</taxon>
        <taxon>Hemibagrus</taxon>
    </lineage>
</organism>
<accession>A0A9D3N5Q5</accession>
<feature type="compositionally biased region" description="Low complexity" evidence="18">
    <location>
        <begin position="7802"/>
        <end position="7844"/>
    </location>
</feature>
<dbReference type="GO" id="GO:0008017">
    <property type="term" value="F:microtubule binding"/>
    <property type="evidence" value="ECO:0007669"/>
    <property type="project" value="InterPro"/>
</dbReference>
<feature type="domain" description="EF-hand" evidence="21">
    <location>
        <begin position="7591"/>
        <end position="7626"/>
    </location>
</feature>
<dbReference type="GO" id="GO:1990254">
    <property type="term" value="F:keratin filament binding"/>
    <property type="evidence" value="ECO:0007669"/>
    <property type="project" value="TreeGrafter"/>
</dbReference>
<dbReference type="Pfam" id="PF00435">
    <property type="entry name" value="Spectrin"/>
    <property type="match status" value="20"/>
</dbReference>
<dbReference type="GO" id="GO:0005874">
    <property type="term" value="C:microtubule"/>
    <property type="evidence" value="ECO:0007669"/>
    <property type="project" value="UniProtKB-KW"/>
</dbReference>
<dbReference type="GO" id="GO:0030054">
    <property type="term" value="C:cell junction"/>
    <property type="evidence" value="ECO:0007669"/>
    <property type="project" value="TreeGrafter"/>
</dbReference>
<dbReference type="InterPro" id="IPR003108">
    <property type="entry name" value="GAR_dom"/>
</dbReference>
<evidence type="ECO:0000256" key="7">
    <source>
        <dbReference type="ARBA" id="ARBA00022553"/>
    </source>
</evidence>
<dbReference type="Pfam" id="PF17902">
    <property type="entry name" value="SH3_10"/>
    <property type="match status" value="1"/>
</dbReference>
<dbReference type="Pfam" id="PF21097">
    <property type="entry name" value="SR_plectin_7"/>
    <property type="match status" value="1"/>
</dbReference>
<keyword evidence="6" id="KW-0963">Cytoplasm</keyword>
<keyword evidence="14" id="KW-0206">Cytoskeleton</keyword>
<feature type="region of interest" description="Disordered" evidence="18">
    <location>
        <begin position="3673"/>
        <end position="3708"/>
    </location>
</feature>
<dbReference type="SUPFAM" id="SSF47576">
    <property type="entry name" value="Calponin-homology domain, CH-domain"/>
    <property type="match status" value="1"/>
</dbReference>
<dbReference type="SMART" id="SM00250">
    <property type="entry name" value="PLEC"/>
    <property type="match status" value="16"/>
</dbReference>
<evidence type="ECO:0000256" key="3">
    <source>
        <dbReference type="ARBA" id="ARBA00004316"/>
    </source>
</evidence>
<evidence type="ECO:0000256" key="2">
    <source>
        <dbReference type="ARBA" id="ARBA00004245"/>
    </source>
</evidence>
<dbReference type="FunFam" id="1.20.58.60:FF:000012">
    <property type="entry name" value="Microtubule-actin cross-linking factor 1"/>
    <property type="match status" value="1"/>
</dbReference>
<dbReference type="InterPro" id="IPR041615">
    <property type="entry name" value="Desmoplakin_SH3"/>
</dbReference>
<feature type="compositionally biased region" description="Basic and acidic residues" evidence="18">
    <location>
        <begin position="3552"/>
        <end position="3564"/>
    </location>
</feature>
<feature type="region of interest" description="Disordered" evidence="18">
    <location>
        <begin position="3438"/>
        <end position="3518"/>
    </location>
</feature>
<dbReference type="Pfam" id="PF21019">
    <property type="entry name" value="Spectrin_3"/>
    <property type="match status" value="1"/>
</dbReference>
<reference evidence="23 24" key="1">
    <citation type="submission" date="2021-06" db="EMBL/GenBank/DDBJ databases">
        <title>Chromosome-level genome assembly of the red-tail catfish (Hemibagrus wyckioides).</title>
        <authorList>
            <person name="Shao F."/>
        </authorList>
    </citation>
    <scope>NUCLEOTIDE SEQUENCE [LARGE SCALE GENOMIC DNA]</scope>
    <source>
        <strain evidence="23">EC202008001</strain>
        <tissue evidence="23">Blood</tissue>
    </source>
</reference>
<dbReference type="SMART" id="SM01129">
    <property type="entry name" value="DELLA"/>
    <property type="match status" value="1"/>
</dbReference>
<evidence type="ECO:0000259" key="20">
    <source>
        <dbReference type="PROSITE" id="PS50021"/>
    </source>
</evidence>
<evidence type="ECO:0000256" key="18">
    <source>
        <dbReference type="SAM" id="MobiDB-lite"/>
    </source>
</evidence>
<evidence type="ECO:0000313" key="23">
    <source>
        <dbReference type="EMBL" id="KAG7317126.1"/>
    </source>
</evidence>
<feature type="region of interest" description="Disordered" evidence="18">
    <location>
        <begin position="2899"/>
        <end position="2919"/>
    </location>
</feature>
<dbReference type="Gene3D" id="1.10.418.10">
    <property type="entry name" value="Calponin-like domain"/>
    <property type="match status" value="2"/>
</dbReference>
<dbReference type="Gene3D" id="1.20.58.1060">
    <property type="match status" value="1"/>
</dbReference>
<comment type="subcellular location">
    <subcellularLocation>
        <location evidence="1">Cell membrane</location>
    </subcellularLocation>
    <subcellularLocation>
        <location evidence="3">Cell projection</location>
    </subcellularLocation>
    <subcellularLocation>
        <location evidence="2">Cytoplasm</location>
        <location evidence="2">Cytoskeleton</location>
    </subcellularLocation>
</comment>
<evidence type="ECO:0000256" key="5">
    <source>
        <dbReference type="ARBA" id="ARBA00022475"/>
    </source>
</evidence>
<feature type="compositionally biased region" description="Basic residues" evidence="18">
    <location>
        <begin position="3452"/>
        <end position="3462"/>
    </location>
</feature>
<evidence type="ECO:0000256" key="14">
    <source>
        <dbReference type="ARBA" id="ARBA00023212"/>
    </source>
</evidence>
<keyword evidence="24" id="KW-1185">Reference proteome</keyword>
<evidence type="ECO:0000256" key="6">
    <source>
        <dbReference type="ARBA" id="ARBA00022490"/>
    </source>
</evidence>
<feature type="compositionally biased region" description="Basic and acidic residues" evidence="18">
    <location>
        <begin position="2899"/>
        <end position="2911"/>
    </location>
</feature>
<dbReference type="InterPro" id="IPR041573">
    <property type="entry name" value="Desmoplakin_Spectrin-like"/>
</dbReference>
<dbReference type="InterPro" id="IPR049538">
    <property type="entry name" value="PCN-like_spectrin-like_rpt"/>
</dbReference>
<dbReference type="PROSITE" id="PS00020">
    <property type="entry name" value="ACTININ_2"/>
    <property type="match status" value="1"/>
</dbReference>
<evidence type="ECO:0000313" key="24">
    <source>
        <dbReference type="Proteomes" id="UP000824219"/>
    </source>
</evidence>
<dbReference type="PROSITE" id="PS50222">
    <property type="entry name" value="EF_HAND_2"/>
    <property type="match status" value="2"/>
</dbReference>
<feature type="region of interest" description="Disordered" evidence="18">
    <location>
        <begin position="1958"/>
        <end position="1978"/>
    </location>
</feature>
<dbReference type="InterPro" id="IPR018159">
    <property type="entry name" value="Spectrin/alpha-actinin"/>
</dbReference>
<dbReference type="SUPFAM" id="SSF47473">
    <property type="entry name" value="EF-hand"/>
    <property type="match status" value="1"/>
</dbReference>
<dbReference type="FunFam" id="1.20.58.60:FF:000014">
    <property type="entry name" value="microtubule-actin cross-linking factor 1"/>
    <property type="match status" value="1"/>
</dbReference>
<dbReference type="GO" id="GO:0045095">
    <property type="term" value="C:keratin filament"/>
    <property type="evidence" value="ECO:0007669"/>
    <property type="project" value="TreeGrafter"/>
</dbReference>
<dbReference type="Pfam" id="PF13499">
    <property type="entry name" value="EF-hand_7"/>
    <property type="match status" value="1"/>
</dbReference>
<keyword evidence="9" id="KW-0479">Metal-binding</keyword>
<dbReference type="SUPFAM" id="SSF143575">
    <property type="entry name" value="GAS2 domain-like"/>
    <property type="match status" value="1"/>
</dbReference>
<dbReference type="PROSITE" id="PS51460">
    <property type="entry name" value="GAR"/>
    <property type="match status" value="1"/>
</dbReference>
<feature type="coiled-coil region" evidence="17">
    <location>
        <begin position="1363"/>
        <end position="1390"/>
    </location>
</feature>
<evidence type="ECO:0000256" key="17">
    <source>
        <dbReference type="SAM" id="Coils"/>
    </source>
</evidence>
<keyword evidence="10" id="KW-0677">Repeat</keyword>
<dbReference type="PANTHER" id="PTHR23169:SF25">
    <property type="entry name" value="MICROTUBULE-ACTIN CROSS-LINKING FACTOR 1, ISOFORMS 1_2_3_4_5"/>
    <property type="match status" value="1"/>
</dbReference>
<dbReference type="FunFam" id="1.10.418.10:FF:000002">
    <property type="entry name" value="Microtubule-actin cross-linking factor 1"/>
    <property type="match status" value="1"/>
</dbReference>
<dbReference type="SMART" id="SM00150">
    <property type="entry name" value="SPEC"/>
    <property type="match status" value="34"/>
</dbReference>
<dbReference type="FunFam" id="1.10.238.10:FF:000013">
    <property type="entry name" value="Microtubule-actin cross-linking factor 1"/>
    <property type="match status" value="1"/>
</dbReference>
<dbReference type="SUPFAM" id="SSF46966">
    <property type="entry name" value="Spectrin repeat"/>
    <property type="match status" value="28"/>
</dbReference>
<dbReference type="FunFam" id="1.20.58.60:FF:000488">
    <property type="entry name" value="Microtubule actin crosslinking factor 1a"/>
    <property type="match status" value="1"/>
</dbReference>
<feature type="coiled-coil region" evidence="17">
    <location>
        <begin position="5656"/>
        <end position="5704"/>
    </location>
</feature>
<dbReference type="CDD" id="cd00051">
    <property type="entry name" value="EFh"/>
    <property type="match status" value="1"/>
</dbReference>
<keyword evidence="12" id="KW-0472">Membrane</keyword>
<evidence type="ECO:0000259" key="19">
    <source>
        <dbReference type="PROSITE" id="PS50002"/>
    </source>
</evidence>
<dbReference type="SMART" id="SM00054">
    <property type="entry name" value="EFh"/>
    <property type="match status" value="2"/>
</dbReference>
<keyword evidence="5" id="KW-1003">Cell membrane</keyword>
<dbReference type="GO" id="GO:0042060">
    <property type="term" value="P:wound healing"/>
    <property type="evidence" value="ECO:0007669"/>
    <property type="project" value="TreeGrafter"/>
</dbReference>
<dbReference type="FunFam" id="1.20.58.60:FF:000092">
    <property type="entry name" value="microtubule-actin cross-linking factor 1 isoform X2"/>
    <property type="match status" value="1"/>
</dbReference>
<dbReference type="Gene3D" id="3.30.920.20">
    <property type="entry name" value="Gas2-like domain"/>
    <property type="match status" value="1"/>
</dbReference>
<dbReference type="FunFam" id="1.20.58.60:FF:000010">
    <property type="entry name" value="plectin isoform X2"/>
    <property type="match status" value="1"/>
</dbReference>
<feature type="coiled-coil region" evidence="17">
    <location>
        <begin position="1465"/>
        <end position="1492"/>
    </location>
</feature>
<dbReference type="InterPro" id="IPR018247">
    <property type="entry name" value="EF_Hand_1_Ca_BS"/>
</dbReference>
<feature type="coiled-coil region" evidence="17">
    <location>
        <begin position="4954"/>
        <end position="4981"/>
    </location>
</feature>
<keyword evidence="15" id="KW-0966">Cell projection</keyword>
<evidence type="ECO:0000256" key="16">
    <source>
        <dbReference type="PROSITE-ProRule" id="PRU00192"/>
    </source>
</evidence>
<feature type="region of interest" description="Disordered" evidence="18">
    <location>
        <begin position="4039"/>
        <end position="4080"/>
    </location>
</feature>
<feature type="region of interest" description="Disordered" evidence="18">
    <location>
        <begin position="2057"/>
        <end position="2090"/>
    </location>
</feature>
<comment type="caution">
    <text evidence="23">The sequence shown here is derived from an EMBL/GenBank/DDBJ whole genome shotgun (WGS) entry which is preliminary data.</text>
</comment>
<dbReference type="SMART" id="SM00033">
    <property type="entry name" value="CH"/>
    <property type="match status" value="2"/>
</dbReference>
<dbReference type="Proteomes" id="UP000824219">
    <property type="component" value="Linkage Group LG24"/>
</dbReference>
<dbReference type="FunFam" id="1.20.58.60:FF:000031">
    <property type="entry name" value="Microtubule-actin cross-linking factor 1"/>
    <property type="match status" value="1"/>
</dbReference>
<keyword evidence="11" id="KW-0106">Calcium</keyword>
<feature type="compositionally biased region" description="Basic and acidic residues" evidence="18">
    <location>
        <begin position="3673"/>
        <end position="3695"/>
    </location>
</feature>
<dbReference type="Pfam" id="PF21020">
    <property type="entry name" value="Spectrin_4"/>
    <property type="match status" value="1"/>
</dbReference>
<dbReference type="GO" id="GO:0005886">
    <property type="term" value="C:plasma membrane"/>
    <property type="evidence" value="ECO:0007669"/>
    <property type="project" value="UniProtKB-SubCell"/>
</dbReference>
<dbReference type="OrthoDB" id="10016565at2759"/>
<feature type="compositionally biased region" description="Basic and acidic residues" evidence="18">
    <location>
        <begin position="3499"/>
        <end position="3518"/>
    </location>
</feature>
<sequence length="7989" mass="899325">MAGFIPGLLPTTHSQEKEFAKAYEDVLERYKDERDRVQKKTFTKWVNKHLIKVRKHITDLYEDLRDGHNLISLLEVLSGVTLPREKGRMRFHRLQNVQIALDFLKQRQVKLVNIRNDDITDGNPKLTLGLIWTIILHFQISEIYVSGESGDLTAKEKLLLWSQKAIEGYPGIRCVNFSSSWSDGRMFNALLHRYRPDLIDMELVARQSNRDNLEQAFEIAESLGVTRLLDAEDVDVPSPDEKSVITYVSSIYDAFPKIPEGGEGITPHEVDQRWAEYQSHFSSLLQWTRQHTALMASKNFPQNPVELKALYNEYVHFKETEIPAKETEKGHIEHLYKLLEVWIEFGRLKLPQGLHPNDLEEQWGKLILEMLEREKALRPAVERLELLLQMANKIQNMAVDCEEKLTLAKNTLQSDMSLLERGEQAHCEQELGAYLQDCEALVRQMQLDLQILRDEKYYQVEQLAFRVTRLQEELVSLRLQCSSVYRKGHFLSGGILGEQTQRLSSGSLATLGAQTLLGAAGVMANLLRRPMSRSELVAMSSSEDEGSLRFIYELLGWVEATQELLERAEWGSDLPSVDQHLQDHHTIHTAVEDQLHSLKEARSYEPSVSSNFRSNYSETLAKLENQYCKLLENSSWRLRCLESLRAFVSNCTEELIWLNEKEEEELAFDWSENNNNMAAKREQYAELRSELEEKQEVMHSLQETADQLCRENHPAKQTVEAYRAALQTQWQWVGQLGVCVEQHLKDNTAYFQFMSDARECETYLRQLQDTIKRQYTCDQNSRLGKLEDLLQDSMEEKEQLIKYRSSVASLVGRAKTVVQLRPRSAEYVLDSATPIRCICDYKQIEITVSKGEECVLEDNSQRTKWKIISPTGNEAMVPSVCFTVPPPNQEAIDTASRTEQLYQNVMSLWHQLHMNMKSVVSWHYLQKDISNISSWTLDTMRFQSPSDRQQALDHLDAHLADFLADSRESALFTAAERRDLEQGAQNCHEHCQALLISMETVEKDESVSRSYLSELQSIKSHLQEAEQKLMMGMQTLPPSGVSGDGAGTAVQIAEQEKLHQHLKNLQSDLGDVSRRCVSFFEEKPSSSSVPMLRSELNLAVEKSERLNSLSSVYLHKLKTVDVLMRSLQAAESQVKKYEGRLSEEDIVPADTTAIQALREQIKKWHSEVKEQDHIFQSLSSEVQRAREAGTQLSQLHAERSPELERYQEKAQQLTERWNGIRRQMETRQADLEMVGSVLQQYRDSHSGLIRWIEETTAKQENTQPEQTDSKSLSEQLAQQTALVAEIEQNQAKLDECQTYSKHYCTAVKDYELQLMTFRAFVESTQKSPVKRRRMHSSSDAITQEFMDLRTRYTALVTLTTQHVKYISDALRRLEEEEKQVEEERQACVGQVSDLLGWVKGHQERAAGPAETSLAAQQAIGEQLASKSEEVAEAIRSTQVFLRSKQASKLSPEERAQVASQLDELKSTYNQLCDRSAAQLQQLEEQLAKEEKRKGYGTIAGVIDLGTVETFPVFQSAQRGLIDQDTCYVLLEAQLVRGGLLHPDSPQGLSLEKSFTSGLIDSRIYQSLSEIEAALHLVQESQFAKSHTIPAAAAMEVGYIKEQVGLRILELQVSTGGFWDDSNNEILTLENAKERSLISAAVYDKLCSRLERQELIDPNTAEKLSLSEFYQKCILNQETDLRLLPVNQQSRGTICLRSGIKVGIFRAAREGLIDREVTIRLLEAQLFAGGIPDPRTGHRLTIDEAVRHGLMDQDLACALLTHQLKSGGIIDPVTGERLELDEALQRNLLSPRMALRVLESLWAFMGLLWPESGELLPITEALQQGVISGDLARKVLNKRHFISTIYSPESGELIPLGHAEKVLGPEATNLLQQTHIPDFLPTMTQTRSLQYRGSFSSATASLPRFHSDTSFLELSRSQEQDLHYLLSYLMTHSYINAHSGERLVLLEPELMKLINVTGATKDQNRHKPQLKEPSDREAAGEPLFMRSLSETKQENIQILMDGDNTALMNAVQRGAGISLKETSTDGTLVKLLDTDSKVSETKPGTSPLFVKEVKMLSTDSTFQSSPDTEGKSRKEQPGKASKDTVEENQPDELARAKIEVSAVNKQILVETDTSRNGESADSSKINWTISVDNSEEAELDRMAKEMLQGGLLTAGSQKLLLHEAVYQDLLPGNTAVKLMSKAELFGGFLDAHACQPLSLDDITQKGLQDKELMTKVIQSEKTMAGVFDVEHGRICSLKEAAKEGLLDTDTVSRLLEAQIASGGIIDLEEGKKVSVNVAAKRGLIEEKQKDGLLLLEKSCHGKSSDSHATQTMLKLQLQMNGIIDPKTKQPVQLQQALQKGLITNEETEQILMQQVAEGGIVHHGSGIRLSVTDAVHQGIIDDSLASKLKQFEKSRRNQFSSDPDAAFLQATVGFIYDGASKSNLTLTEAVSSGVIDQATADKAMDSPNVKSGILDPQNACVLPYFDLIKQGKIDIETGRRFLEVRPFRGIPNKENGDLMTVPEAVRTGQVDPIPALRLLQSQADSGGIINISNGEKLPLLDAIDKNIVQKDVAMVIAKNQFLKGGIVSLVSGQRVSSLDEAVKDGLISKEMAAELCDNFGLVGPLASQHFAYQDSPTVRSYENVEVSTVQFANTKEPQSWTTDLHKDKMETDTDEKLQVHQHYLMSELVEQMHVDDSSGVGKDADVSLAVLSQFALKAERRLQEAIEECSPKQHNAVEPQQEPRLVQIPQISATEAEVGKSYDISPQTTKPFIQIQTGTKADINLENYEKTDISIVPEITQKVHKVQIDKETKQITMAPELQSVSDIIHESEGSTDNGNDILISTVTEEQKMPGKKKGRGKHKKQTKVCTESDKGSEVQLLYTSMTPQLQGTEDKNGIKVCSTEKSVPIVKTEKEVGMEFETRRTPVEHESSSEGATANEFRSEVLDIEENKVNTEEAKGSQLIKVSIVQKSEHCIKTSEMNATSPVHAVEKKTIEADLGIDQKSSEDKVLKQVTESEYRTEAVVTAEKSKEVDMKGEAQEDLQVLNPPYLSVTSPIEKIGTTSEKDAVITEKSEELFIKKEVKTDLEVIKASDLEEPSLVDNIEDTGEELVALDQRRVNDVKESSVEDIKVDLEVLKPSYMSMTSSIVSTENKFEKEVVVTDQKSEDLTMKRNVEVDLEVIKAADLAGVSLEEDIEGKSGTEVFVSDEKFVADVKEQKEDEVDVEILKPICMGATSPTEGKEPVVGKDIVATDKKSVEGKIMKEAKQDLKVITGVKYTKGTSGEDTGDQMYVEEQREIKMDLDTLKFPSIISPTEGTKNYDQVTVQKDLEVIKTPDTTEDSPEKPMESMFTKEFAGIDEKSIDVEVKIERLVKAETSRVPDTSDGIESIPESLHQEIEDVKGISVSKQRQPMENISLIAETSKLDPAVLVDVHTKDKLQRQMQSTVINDTSKTQVDREIDFNEDLAPDQSDKKRKKKRKNKKAKMENTEKESEESKADEPVQRPPADVASQSDTVSAVRQDEMEQPQKPKQAQREKEALLMKAKESILRKVFERGVSEKQAAEELEALRQGSAKERHEKAKLVEKSSSLHPKENETDVIEQTKQIDKNTNLLPENVSTGTDSTQTHFSHTDLTDDNIYKKQDLSCTESSHVTTDPSKQTSKPIIGIDSQVDETRTQESVRLKSEKLEDSVVLKEPKTTITEEDKDHQKSLPKTKDAVAQSTREQTSKTELEYTISKESLQAMTNEYSSIDNDFKDESSIEESSESRVSYLEEVPESDTTECWEEEDFEECQEGVNEKQAEDLAKKQKTASQISKSSLVRQECLEHDQQIVALLSMVRHTEVRLKQQQQQFMGRSLATLDDIIKQTEALALELTDLEPQVNREVEAAKQLLESHSEDVPPQLVTALEKDQRSLSRTFNAAKELAESALQGMQSHRDAQKEAVRTELESLTGRVDSLLSWLKDTETQMEQEGDSSEDGTIKENDRRTLVWLTQKLQQVKDLQECLTTRSNDVNAVAFDIQVFISECAQDLAPEQSRRLLRQLQQLQNAFHQASGRTHARAEALSVQRVREEEREQKEREREQVEREREKERQTAREREVVQQQKAECSQKLEGLSMWLAGVAGLLANQRTGDESDDVNVLQQKHSELKEVQKDLQTKGDGMLETIRSVEEFLAERGGDLSPEERAKLQAALTHMKEQYHTLTDTAQSSLAQLDSTINTTLQQNTQRAKAEEQLQETQGKIDVLLKELSTLDTSKRKSLSETVPDASVPVGSLNSHNDMLKADLQQLQAQQAHLLQVAQSTRSLLEQPDSSVPPEEKQRLRAKLDQLQNQHQERLQSCQERLRRTEALQDDLSKFMEEHGNLGAWLEQSERELHSLREGEADAQGLKDRLEEHKKLADDVICHKADLRFVSISGQKVLDSVQGSQEREGAIDPALQDTWQLVSDKLEDATQRYASLQNKSVDLGTHLSSLLDRYQQYQDEATALDSWLTAQEQNQSILKPSGEQTDTQTLQNTLKTVQHLQDELTERSVQLEKVRKAGKVLTSTQDSPKLKTADISTATDKLEKRFETLSECASQRAEQLQTAVAQSVSVQEGLKALLSWLDGLALDPGPVQPTAQAVQEALTQNQKLRQELLSRQGSVEATRDSVSKLLKSADASTVSGLQGALQDLNQRYTTAQTKQAEKEAELRAVLPKLEGFERLNSDLHDFTQSRERVLSLGGLPDHSVEDYKHTIEEVKSDLVQETSQLKSFVELGTDLSKSRLFENAHILVDSTKKVSDEFARLEASVSERLNATQGCDQQLVQFRSLSGSLLRWLQMAQEQLPAKEPNLNTEGLQRRVQQLKDLLSEWESQGNRVQELNKSSSELESLIISITAPQSKTSVPTLNGAGGSSSLNGIHTCRDLTEIQVVVADVNSKYEQLGGDLQERQSRQQASLELCQKVRQDSEALFQWLGPREQSLAQGQTASPSRPEAVHAQARENKALLSELTEHSGKVEDLKNTLKQLIQENPDSPEAETWKKQLQDLDTRWEKANQTAAQRQSELETCADRLGNFASAANQLGPWLREKELMMSVLGPLSIDPNMLNTQKQQVQFMLREFETRRAQFDQLTQAAEGILSPVGEQGSGDSQDVAEVKQELASITQQWEDLTSRLSGRSDQIERAQGTSERFQALLKELSQSLSQLAEKLDAQASLSAQPEALRHRLKETGEIRAELEQRRGQLAQAEQLCADLSAIVVEPYLREELHKRLESVSGPLNSLEERAADGLSQLQAALSSTQQFQQMFEELRTWLDGQAAARTPSMSDPLPCQPEALQALVADQEELQRGMAQQRGSYELIQAEGASILASLPAGDERSGLQARLTKLRQDWEEVNQCFTEKQAHIKETLGRAVQYKQHRDELTPWLKDCEQKEAEIQPSVEPAALEEALQKARQLGLDLDRRRPLLEALNSAADQLLEQSRTGEEEVRDEKAQLNRRLDGLSERLHGRMAQLEELNSRLKEFEDGRLAVERRLEAARHQLEVQEALGPQACSNKSLERLRSQQEALGSLQPQVVYLRDLAKGLAQDAPQTTGGSGDGGEKLVQQAQNTEREFGEVTEKIEQCCSSLESRLQGVGEVQSHVRDIFSRLADLDDELDSLSPVGRDVDSLASQADAIRVFLGRLASLRNELEGHGGACTAMLRREGSSPDLLALRREMEALNRQAAKLAERGQGRLALIEEAEERVKEFYSRLTELQGLLDRAEEGLNAQGVVGTEVDIIKQQLQEFKAVEREQIDSIQPKLHHVNAVGQGLIQSAAKHTDTQALEHDLETTNLQWNSLNKRVAERIAQLQEALLHCGKFQDALEPLLSWLSDTEELIANQKPPSAEYRVVKAQIQEQKLLQRLLDDRRGTVEMIRAEGERIAATAETQDREKIQRQLRCLGERWADLLEKANGRQRQLEELQVLALQFHESVEPLGEWLSATERRLSSAEPMGTQASKISQQISRHKALQEEVLSREKEVDHLEALGQSLSPLSCAADRDWLSERVGAVRSGHTELSNWCSRRAAMLEQALANAQLFGEEEVEVLNWLAEVAQRLAEVSVQSYQPELLAEQHKYTLSLNEEIVSRKKTVDQAIKNGQALLKQTTGEEVLLIQEKLDGIKSRYAEMTAGSSKALRNLEQALQLATRFASAHEDLNQWLDSVEAELNNMEPDTTPAYQERQKDLKCVSAEKRLILDTVNEVGSALLDLVPWRAREGLDRLVADANQRYRQADETITQRVQLVQAAIQRSQQYEEAVDAELAWVGETERKLASLGPLSLEPDVTVAQLQVQRAFNIDIIRHKDTVDQLLHTREDILESCSDQQREALKVKTDSLSNRYEAVSQNHAERFSALEQAQVLVARFWETYEELDPWLGETEALITQLPPPAIDTEALRQQQDQMRLLRESIAEHKPHIDKLLKIGPQLAELSAQEGATLRQRYSEAERRYLAIKEDVKGRAGALDEAFSQSAQFHDKMDPLLETLEGAVQRLRQPPPVAAEVEKIREQLAEHRAAGLELDKLLPSFSALCTRGEELITRAAHDDPAAQAVRSRLLRLRSLWDEIRQRAEEREGKLQDVLDLAGKFWADMAALLSTLRDSQEIVKELEDPGVDPSLIKQQIEAAEAIKAETDGLREELEIVRTLGADLIFACGETEKPEVKKTIDEMNAAWEGLNRTWRERMEKLEEAMTASVQYQDALQGMFDYLDNAVIKLCDMQTVGTDLSTVKQQIEELKQFKVEVYQQQIDMEKLCHQGELLLKKVSDQADRDMIQEPLTELRHLWDNLGDKITLRQHKLEGALLALGQFQHALSELQSWLSHTHATLDTQRPVSSDPKAIEIELAKHHVLRNDVLSHRATVETVNSAGSELLESSPGDEASHLRDQLDELNRSWDSLLLKTDERQKLLETALQQAEGFHGELEEFLQWLRRTESQLSAAKPTGGLPETAREQLQQHMELQAQLTQRGEQYHRLLDQGESMLLARGGEETSPGTTQTQQNLALLQNKWASLNAKMDDRRAKLEEAVSLATGFQSSLQDTINWLTQAEQTLNMAQPPSLILDTVLFQIDEHKVFVNEVNTHREQVLALEKAGSQLRFASLKQDVVLIKNLLLSVQARWDKLVQRSLDRGRHLDEARKRAKQFHEAWRKLTDWLEEAEKRLDSELEISNEPDKIKVQLTKHKEFQKALGSKQPVYDTTVRSGKAMRDKATLPADTQKLDNLLGEVRDKWDTVCGKSVERQHKLEEALLFSGQFAEALQALVDWLYRIEPQLAEDQPVHGDLDLVSNLMDSHKAFQKELGKRTSSIQALKRSARELMETGRDDTAWVKVQLQELSNRWETVCALSVSKQTRLQQALKQAEEFRTAVQMLLEWLSEAEQTLRFRGILPEEVETLQALLHTHRDFMQTVEEKRVDVNKAAGMGEAILAVCHPDCITTIKHWITIIRARFEEVLTWAKQHEQRLEAALTELLNNAALLEELLSWLQWAETTLVQRDTEPLPQDITQLKTLITEHQVFMEEMTRKQPDVDKVTKTYKRKPSETSSSLAERRGVRKQQQQQQPAMQVTGGNPRLNQLCSRWQQVWLLALDRQRKLHDALDRLEELKEFANFDFDVWRKKYMRWMNHKKSRVMDFFRRIDKDQDGKITRQEFIDGILASKFPTSKLEMTAVADIFDRDGDGYIDYYEFVAALHPNKDAYRPTTDADKIEDEVTRQVAQCKCAKRFQVEQIGENKYRFFLGNQFGDSQQLRLVRILRSTVMVRVGGGWMALDEFLVKNDPCRVQHPGLKILRSDSSCSISSRIARGRTNLELREKFILPEGASQGMAAFRSRGRRSKPSSRTASPTRSSSSASQSAQSCASVPSAPATPTASSRSSQSQSRGYAKPWLAHSKTPTPTKCQSCPEHGHTPGHEGGSTTKLKRPPFHSSRGSLTGENGGTTSAAKPARSDNKRTPSSTSGPASRAGSRAGSRASSRRGSDASDASELMETRSACSDTSDTPRRPGSKPSKIPTISKKTPSPKTPTTKK</sequence>
<evidence type="ECO:0000256" key="11">
    <source>
        <dbReference type="ARBA" id="ARBA00022837"/>
    </source>
</evidence>
<dbReference type="InterPro" id="IPR043197">
    <property type="entry name" value="Plakin"/>
</dbReference>
<dbReference type="Pfam" id="PF00307">
    <property type="entry name" value="CH"/>
    <property type="match status" value="2"/>
</dbReference>
<dbReference type="EMBL" id="JAHKSW010000024">
    <property type="protein sequence ID" value="KAG7317126.1"/>
    <property type="molecule type" value="Genomic_DNA"/>
</dbReference>
<dbReference type="InterPro" id="IPR035915">
    <property type="entry name" value="Plakin_repeat_sf"/>
</dbReference>
<dbReference type="GO" id="GO:0005198">
    <property type="term" value="F:structural molecule activity"/>
    <property type="evidence" value="ECO:0007669"/>
    <property type="project" value="TreeGrafter"/>
</dbReference>
<proteinExistence type="predicted"/>
<dbReference type="FunFam" id="1.20.58.60:FF:000001">
    <property type="entry name" value="Microtubule-actin cross-linking factor 1"/>
    <property type="match status" value="3"/>
</dbReference>
<dbReference type="PANTHER" id="PTHR23169">
    <property type="entry name" value="ENVOPLAKIN"/>
    <property type="match status" value="1"/>
</dbReference>
<dbReference type="InterPro" id="IPR002017">
    <property type="entry name" value="Spectrin_repeat"/>
</dbReference>
<dbReference type="Pfam" id="PF18373">
    <property type="entry name" value="Spectrin_2"/>
    <property type="match status" value="1"/>
</dbReference>
<feature type="compositionally biased region" description="Polar residues" evidence="18">
    <location>
        <begin position="3579"/>
        <end position="3607"/>
    </location>
</feature>
<dbReference type="FunFam" id="1.10.418.10:FF:000017">
    <property type="entry name" value="Microtubule-actin cross-linking factor 1"/>
    <property type="match status" value="1"/>
</dbReference>
<keyword evidence="8" id="KW-0493">Microtubule</keyword>
<feature type="compositionally biased region" description="Low complexity" evidence="18">
    <location>
        <begin position="7967"/>
        <end position="7989"/>
    </location>
</feature>
<dbReference type="PROSITE" id="PS50021">
    <property type="entry name" value="CH"/>
    <property type="match status" value="2"/>
</dbReference>
<dbReference type="PROSITE" id="PS50002">
    <property type="entry name" value="SH3"/>
    <property type="match status" value="1"/>
</dbReference>
<protein>
    <recommendedName>
        <fullName evidence="25">Microtubule-actin cross-linking factor 1</fullName>
    </recommendedName>
</protein>
<dbReference type="InterPro" id="IPR036872">
    <property type="entry name" value="CH_dom_sf"/>
</dbReference>
<dbReference type="GO" id="GO:0003779">
    <property type="term" value="F:actin binding"/>
    <property type="evidence" value="ECO:0007669"/>
    <property type="project" value="UniProtKB-KW"/>
</dbReference>
<dbReference type="Gene3D" id="1.10.238.10">
    <property type="entry name" value="EF-hand"/>
    <property type="match status" value="1"/>
</dbReference>
<dbReference type="InterPro" id="IPR001589">
    <property type="entry name" value="Actinin_actin-bd_CS"/>
</dbReference>
<feature type="domain" description="Calponin-homology (CH)" evidence="20">
    <location>
        <begin position="152"/>
        <end position="256"/>
    </location>
</feature>
<dbReference type="GO" id="GO:0045110">
    <property type="term" value="P:intermediate filament bundle assembly"/>
    <property type="evidence" value="ECO:0007669"/>
    <property type="project" value="TreeGrafter"/>
</dbReference>
<feature type="compositionally biased region" description="Basic and acidic residues" evidence="18">
    <location>
        <begin position="2067"/>
        <end position="2084"/>
    </location>
</feature>
<dbReference type="InterPro" id="IPR011992">
    <property type="entry name" value="EF-hand-dom_pair"/>
</dbReference>
<dbReference type="FunFam" id="1.20.58.60:FF:000016">
    <property type="entry name" value="Microtubule-actin cross-linking factor 1"/>
    <property type="match status" value="1"/>
</dbReference>
<feature type="region of interest" description="Disordered" evidence="18">
    <location>
        <begin position="2827"/>
        <end position="2849"/>
    </location>
</feature>
<dbReference type="InterPro" id="IPR002048">
    <property type="entry name" value="EF_hand_dom"/>
</dbReference>
<dbReference type="CDD" id="cd00176">
    <property type="entry name" value="SPEC"/>
    <property type="match status" value="15"/>
</dbReference>
<feature type="domain" description="Calponin-homology (CH)" evidence="20">
    <location>
        <begin position="36"/>
        <end position="139"/>
    </location>
</feature>
<gene>
    <name evidence="23" type="ORF">KOW79_019424</name>
</gene>
<dbReference type="InterPro" id="IPR001715">
    <property type="entry name" value="CH_dom"/>
</dbReference>
<evidence type="ECO:0000256" key="13">
    <source>
        <dbReference type="ARBA" id="ARBA00023203"/>
    </source>
</evidence>
<feature type="compositionally biased region" description="Basic and acidic residues" evidence="18">
    <location>
        <begin position="4045"/>
        <end position="4077"/>
    </location>
</feature>
<dbReference type="FunFam" id="1.20.58.60:FF:000141">
    <property type="entry name" value="Microtubule-actin cross-linking factor 1"/>
    <property type="match status" value="1"/>
</dbReference>
<keyword evidence="4 16" id="KW-0728">SH3 domain</keyword>
<dbReference type="CDD" id="cd21236">
    <property type="entry name" value="CH_DYST_rpt1"/>
    <property type="match status" value="1"/>
</dbReference>
<keyword evidence="13" id="KW-0009">Actin-binding</keyword>
<feature type="coiled-coil region" evidence="17">
    <location>
        <begin position="4204"/>
        <end position="4325"/>
    </location>
</feature>
<dbReference type="Pfam" id="PF02187">
    <property type="entry name" value="GAS2"/>
    <property type="match status" value="1"/>
</dbReference>
<dbReference type="Pfam" id="PF00681">
    <property type="entry name" value="Plectin"/>
    <property type="match status" value="6"/>
</dbReference>
<feature type="coiled-coil region" evidence="17">
    <location>
        <begin position="435"/>
        <end position="480"/>
    </location>
</feature>
<dbReference type="FunFam" id="3.30.920.20:FF:000002">
    <property type="entry name" value="dystonin isoform X1"/>
    <property type="match status" value="1"/>
</dbReference>
<dbReference type="GO" id="GO:0005737">
    <property type="term" value="C:cytoplasm"/>
    <property type="evidence" value="ECO:0007669"/>
    <property type="project" value="TreeGrafter"/>
</dbReference>
<name>A0A9D3N5Q5_9TELE</name>
<feature type="coiled-coil region" evidence="17">
    <location>
        <begin position="5414"/>
        <end position="5494"/>
    </location>
</feature>
<keyword evidence="17" id="KW-0175">Coiled coil</keyword>
<feature type="domain" description="EF-hand" evidence="21">
    <location>
        <begin position="7627"/>
        <end position="7662"/>
    </location>
</feature>
<dbReference type="GO" id="GO:0042995">
    <property type="term" value="C:cell projection"/>
    <property type="evidence" value="ECO:0007669"/>
    <property type="project" value="UniProtKB-SubCell"/>
</dbReference>
<dbReference type="SUPFAM" id="SSF75399">
    <property type="entry name" value="Plakin repeat"/>
    <property type="match status" value="4"/>
</dbReference>
<dbReference type="GO" id="GO:0005509">
    <property type="term" value="F:calcium ion binding"/>
    <property type="evidence" value="ECO:0007669"/>
    <property type="project" value="InterPro"/>
</dbReference>
<evidence type="ECO:0000256" key="10">
    <source>
        <dbReference type="ARBA" id="ARBA00022737"/>
    </source>
</evidence>
<feature type="compositionally biased region" description="Basic residues" evidence="18">
    <location>
        <begin position="2832"/>
        <end position="2845"/>
    </location>
</feature>
<feature type="domain" description="SH3" evidence="19">
    <location>
        <begin position="830"/>
        <end position="887"/>
    </location>
</feature>
<evidence type="ECO:0000259" key="22">
    <source>
        <dbReference type="PROSITE" id="PS51460"/>
    </source>
</evidence>
<feature type="coiled-coil region" evidence="17">
    <location>
        <begin position="674"/>
        <end position="711"/>
    </location>
</feature>
<feature type="compositionally biased region" description="Low complexity" evidence="18">
    <location>
        <begin position="7915"/>
        <end position="7934"/>
    </location>
</feature>
<evidence type="ECO:0000256" key="8">
    <source>
        <dbReference type="ARBA" id="ARBA00022701"/>
    </source>
</evidence>
<feature type="coiled-coil region" evidence="17">
    <location>
        <begin position="1120"/>
        <end position="1147"/>
    </location>
</feature>
<feature type="compositionally biased region" description="Polar residues" evidence="18">
    <location>
        <begin position="7890"/>
        <end position="7904"/>
    </location>
</feature>
<dbReference type="Gene3D" id="2.30.30.40">
    <property type="entry name" value="SH3 Domains"/>
    <property type="match status" value="1"/>
</dbReference>
<dbReference type="InterPro" id="IPR036534">
    <property type="entry name" value="GAR_dom_sf"/>
</dbReference>
<evidence type="ECO:0000256" key="15">
    <source>
        <dbReference type="ARBA" id="ARBA00023273"/>
    </source>
</evidence>
<feature type="region of interest" description="Disordered" evidence="18">
    <location>
        <begin position="3547"/>
        <end position="3609"/>
    </location>
</feature>
<feature type="coiled-coil region" evidence="17">
    <location>
        <begin position="5103"/>
        <end position="5165"/>
    </location>
</feature>
<evidence type="ECO:0008006" key="25">
    <source>
        <dbReference type="Google" id="ProtNLM"/>
    </source>
</evidence>
<feature type="compositionally biased region" description="Polar residues" evidence="18">
    <location>
        <begin position="2057"/>
        <end position="2066"/>
    </location>
</feature>
<evidence type="ECO:0000256" key="9">
    <source>
        <dbReference type="ARBA" id="ARBA00022723"/>
    </source>
</evidence>
<dbReference type="InterPro" id="IPR001101">
    <property type="entry name" value="Plectin_repeat"/>
</dbReference>
<dbReference type="FunFam" id="1.20.58.60:FF:000008">
    <property type="entry name" value="microtubule-actin cross-linking factor 1"/>
    <property type="match status" value="2"/>
</dbReference>
<feature type="region of interest" description="Disordered" evidence="18">
    <location>
        <begin position="7495"/>
        <end position="7536"/>
    </location>
</feature>
<feature type="compositionally biased region" description="Basic and acidic residues" evidence="18">
    <location>
        <begin position="1961"/>
        <end position="1978"/>
    </location>
</feature>
<dbReference type="SMART" id="SM00243">
    <property type="entry name" value="GAS2"/>
    <property type="match status" value="1"/>
</dbReference>
<dbReference type="InterPro" id="IPR001452">
    <property type="entry name" value="SH3_domain"/>
</dbReference>
<feature type="region of interest" description="Disordered" evidence="18">
    <location>
        <begin position="7786"/>
        <end position="7989"/>
    </location>
</feature>
<feature type="compositionally biased region" description="Basic and acidic residues" evidence="18">
    <location>
        <begin position="3463"/>
        <end position="3481"/>
    </location>
</feature>
<dbReference type="FunFam" id="1.20.58.60:FF:000021">
    <property type="entry name" value="Microtubule-actin cross-linking factor 1"/>
    <property type="match status" value="1"/>
</dbReference>
<evidence type="ECO:0000256" key="12">
    <source>
        <dbReference type="ARBA" id="ARBA00023136"/>
    </source>
</evidence>
<dbReference type="PROSITE" id="PS00019">
    <property type="entry name" value="ACTININ_1"/>
    <property type="match status" value="1"/>
</dbReference>
<dbReference type="Gene3D" id="3.90.1290.10">
    <property type="entry name" value="Plakin repeat"/>
    <property type="match status" value="6"/>
</dbReference>
<dbReference type="FunFam" id="1.20.58.60:FF:000009">
    <property type="entry name" value="dystonin isoform X1"/>
    <property type="match status" value="1"/>
</dbReference>
<evidence type="ECO:0000256" key="1">
    <source>
        <dbReference type="ARBA" id="ARBA00004236"/>
    </source>
</evidence>
<keyword evidence="7" id="KW-0597">Phosphoprotein</keyword>